<keyword evidence="5 7" id="KW-0413">Isomerase</keyword>
<evidence type="ECO:0000313" key="8">
    <source>
        <dbReference type="EMBL" id="MBZ5710822.1"/>
    </source>
</evidence>
<protein>
    <recommendedName>
        <fullName evidence="2 7">Glutamate racemase</fullName>
        <ecNumber evidence="2 7">5.1.1.3</ecNumber>
    </recommendedName>
</protein>
<dbReference type="EC" id="5.1.1.3" evidence="2 7"/>
<dbReference type="InterPro" id="IPR018187">
    <property type="entry name" value="Asp/Glu_racemase_AS_1"/>
</dbReference>
<keyword evidence="6 7" id="KW-0961">Cell wall biogenesis/degradation</keyword>
<evidence type="ECO:0000256" key="5">
    <source>
        <dbReference type="ARBA" id="ARBA00023235"/>
    </source>
</evidence>
<name>A0ABS7TRQ6_9BACT</name>
<dbReference type="NCBIfam" id="TIGR00067">
    <property type="entry name" value="glut_race"/>
    <property type="match status" value="1"/>
</dbReference>
<keyword evidence="3 7" id="KW-0133">Cell shape</keyword>
<dbReference type="Pfam" id="PF01177">
    <property type="entry name" value="Asp_Glu_race"/>
    <property type="match status" value="1"/>
</dbReference>
<dbReference type="PANTHER" id="PTHR21198">
    <property type="entry name" value="GLUTAMATE RACEMASE"/>
    <property type="match status" value="1"/>
</dbReference>
<dbReference type="RefSeq" id="WP_224192592.1">
    <property type="nucleotide sequence ID" value="NZ_JAIRAU010000020.1"/>
</dbReference>
<dbReference type="EMBL" id="JAIRAU010000020">
    <property type="protein sequence ID" value="MBZ5710822.1"/>
    <property type="molecule type" value="Genomic_DNA"/>
</dbReference>
<dbReference type="Proteomes" id="UP001139031">
    <property type="component" value="Unassembled WGS sequence"/>
</dbReference>
<evidence type="ECO:0000256" key="1">
    <source>
        <dbReference type="ARBA" id="ARBA00001602"/>
    </source>
</evidence>
<comment type="function">
    <text evidence="7">Provides the (R)-glutamate required for cell wall biosynthesis.</text>
</comment>
<dbReference type="GO" id="GO:0008881">
    <property type="term" value="F:glutamate racemase activity"/>
    <property type="evidence" value="ECO:0007669"/>
    <property type="project" value="UniProtKB-EC"/>
</dbReference>
<feature type="active site" description="Proton donor/acceptor" evidence="7">
    <location>
        <position position="197"/>
    </location>
</feature>
<dbReference type="SUPFAM" id="SSF53681">
    <property type="entry name" value="Aspartate/glutamate racemase"/>
    <property type="match status" value="2"/>
</dbReference>
<dbReference type="PANTHER" id="PTHR21198:SF2">
    <property type="entry name" value="GLUTAMATE RACEMASE"/>
    <property type="match status" value="1"/>
</dbReference>
<dbReference type="HAMAP" id="MF_00258">
    <property type="entry name" value="Glu_racemase"/>
    <property type="match status" value="1"/>
</dbReference>
<comment type="pathway">
    <text evidence="7">Cell wall biogenesis; peptidoglycan biosynthesis.</text>
</comment>
<feature type="active site" description="Proton donor/acceptor" evidence="7">
    <location>
        <position position="83"/>
    </location>
</feature>
<dbReference type="Gene3D" id="3.40.50.1860">
    <property type="match status" value="2"/>
</dbReference>
<comment type="similarity">
    <text evidence="7">Belongs to the aspartate/glutamate racemases family.</text>
</comment>
<proteinExistence type="inferred from homology"/>
<organism evidence="8 9">
    <name type="scientific">Nannocystis pusilla</name>
    <dbReference type="NCBI Taxonomy" id="889268"/>
    <lineage>
        <taxon>Bacteria</taxon>
        <taxon>Pseudomonadati</taxon>
        <taxon>Myxococcota</taxon>
        <taxon>Polyangia</taxon>
        <taxon>Nannocystales</taxon>
        <taxon>Nannocystaceae</taxon>
        <taxon>Nannocystis</taxon>
    </lineage>
</organism>
<comment type="catalytic activity">
    <reaction evidence="1 7">
        <text>L-glutamate = D-glutamate</text>
        <dbReference type="Rhea" id="RHEA:12813"/>
        <dbReference type="ChEBI" id="CHEBI:29985"/>
        <dbReference type="ChEBI" id="CHEBI:29986"/>
        <dbReference type="EC" id="5.1.1.3"/>
    </reaction>
</comment>
<dbReference type="InterPro" id="IPR001920">
    <property type="entry name" value="Asp/Glu_race"/>
</dbReference>
<keyword evidence="4 7" id="KW-0573">Peptidoglycan synthesis</keyword>
<feature type="binding site" evidence="7">
    <location>
        <begin position="52"/>
        <end position="53"/>
    </location>
    <ligand>
        <name>substrate</name>
    </ligand>
</feature>
<dbReference type="InterPro" id="IPR033134">
    <property type="entry name" value="Asp/Glu_racemase_AS_2"/>
</dbReference>
<evidence type="ECO:0000313" key="9">
    <source>
        <dbReference type="Proteomes" id="UP001139031"/>
    </source>
</evidence>
<evidence type="ECO:0000256" key="2">
    <source>
        <dbReference type="ARBA" id="ARBA00013090"/>
    </source>
</evidence>
<sequence>MTAAQGNGAAQADLPIGVFDSGVGGLTVLRALRSALPDEGFIYLGDTARLPYGTKSGETVTRYAEQAARVLVGRGIKLLVVACNTASAVALGHLATVFAPLPVIGVIEPGAAAACAASVSGQIAVIATEGTVRGGAYERAIRAARPAAEVVSVACQLFVALAEEGWAGGPIAEAVARRYLAGVVAERPALDCLVLGCTHFPVLREAIAAATGPRVRLVDSAETTAEVVRECLLRSGLRAGQGTRGAGHGGVRFLATDAPARFVRVGAVFLGEAIAPADVELVDL</sequence>
<evidence type="ECO:0000256" key="3">
    <source>
        <dbReference type="ARBA" id="ARBA00022960"/>
    </source>
</evidence>
<feature type="binding site" evidence="7">
    <location>
        <begin position="20"/>
        <end position="21"/>
    </location>
    <ligand>
        <name>substrate</name>
    </ligand>
</feature>
<dbReference type="PROSITE" id="PS00924">
    <property type="entry name" value="ASP_GLU_RACEMASE_2"/>
    <property type="match status" value="1"/>
</dbReference>
<feature type="binding site" evidence="7">
    <location>
        <begin position="198"/>
        <end position="199"/>
    </location>
    <ligand>
        <name>substrate</name>
    </ligand>
</feature>
<feature type="binding site" evidence="7">
    <location>
        <begin position="84"/>
        <end position="85"/>
    </location>
    <ligand>
        <name>substrate</name>
    </ligand>
</feature>
<evidence type="ECO:0000256" key="7">
    <source>
        <dbReference type="HAMAP-Rule" id="MF_00258"/>
    </source>
</evidence>
<evidence type="ECO:0000256" key="4">
    <source>
        <dbReference type="ARBA" id="ARBA00022984"/>
    </source>
</evidence>
<reference evidence="8" key="1">
    <citation type="submission" date="2021-08" db="EMBL/GenBank/DDBJ databases">
        <authorList>
            <person name="Stevens D.C."/>
        </authorList>
    </citation>
    <scope>NUCLEOTIDE SEQUENCE</scope>
    <source>
        <strain evidence="8">DSM 53165</strain>
    </source>
</reference>
<gene>
    <name evidence="7 8" type="primary">murI</name>
    <name evidence="8" type="ORF">K7C98_16295</name>
</gene>
<evidence type="ECO:0000256" key="6">
    <source>
        <dbReference type="ARBA" id="ARBA00023316"/>
    </source>
</evidence>
<dbReference type="InterPro" id="IPR015942">
    <property type="entry name" value="Asp/Glu/hydantoin_racemase"/>
</dbReference>
<dbReference type="InterPro" id="IPR004391">
    <property type="entry name" value="Glu_race"/>
</dbReference>
<dbReference type="PROSITE" id="PS00923">
    <property type="entry name" value="ASP_GLU_RACEMASE_1"/>
    <property type="match status" value="1"/>
</dbReference>
<accession>A0ABS7TRQ6</accession>
<keyword evidence="9" id="KW-1185">Reference proteome</keyword>
<comment type="caution">
    <text evidence="8">The sequence shown here is derived from an EMBL/GenBank/DDBJ whole genome shotgun (WGS) entry which is preliminary data.</text>
</comment>